<accession>A0ABR1TB35</accession>
<evidence type="ECO:0000313" key="2">
    <source>
        <dbReference type="Proteomes" id="UP001480595"/>
    </source>
</evidence>
<sequence length="101" mass="10946">MVGTVDSHFHHNDKFQLPPTSLYLPIEKQIAGWASGELKPKGIPADKFAPTLVEDIVGNGTAGLIWKGPNSGAIKVLAQFAPQSVLVSLHFRLSSRCRWPG</sequence>
<dbReference type="EMBL" id="JAQQWL010000012">
    <property type="protein sequence ID" value="KAK8043808.1"/>
    <property type="molecule type" value="Genomic_DNA"/>
</dbReference>
<name>A0ABR1TB35_9PEZI</name>
<dbReference type="GeneID" id="92097118"/>
<dbReference type="Proteomes" id="UP001480595">
    <property type="component" value="Unassembled WGS sequence"/>
</dbReference>
<dbReference type="RefSeq" id="XP_066710203.1">
    <property type="nucleotide sequence ID" value="XM_066864055.1"/>
</dbReference>
<keyword evidence="2" id="KW-1185">Reference proteome</keyword>
<organism evidence="1 2">
    <name type="scientific">Apiospora phragmitis</name>
    <dbReference type="NCBI Taxonomy" id="2905665"/>
    <lineage>
        <taxon>Eukaryota</taxon>
        <taxon>Fungi</taxon>
        <taxon>Dikarya</taxon>
        <taxon>Ascomycota</taxon>
        <taxon>Pezizomycotina</taxon>
        <taxon>Sordariomycetes</taxon>
        <taxon>Xylariomycetidae</taxon>
        <taxon>Amphisphaeriales</taxon>
        <taxon>Apiosporaceae</taxon>
        <taxon>Apiospora</taxon>
    </lineage>
</organism>
<proteinExistence type="predicted"/>
<gene>
    <name evidence="1" type="ORF">PG994_012646</name>
</gene>
<evidence type="ECO:0000313" key="1">
    <source>
        <dbReference type="EMBL" id="KAK8043808.1"/>
    </source>
</evidence>
<protein>
    <submittedName>
        <fullName evidence="1">Uncharacterized protein</fullName>
    </submittedName>
</protein>
<comment type="caution">
    <text evidence="1">The sequence shown here is derived from an EMBL/GenBank/DDBJ whole genome shotgun (WGS) entry which is preliminary data.</text>
</comment>
<reference evidence="1 2" key="1">
    <citation type="submission" date="2023-01" db="EMBL/GenBank/DDBJ databases">
        <title>Analysis of 21 Apiospora genomes using comparative genomics revels a genus with tremendous synthesis potential of carbohydrate active enzymes and secondary metabolites.</title>
        <authorList>
            <person name="Sorensen T."/>
        </authorList>
    </citation>
    <scope>NUCLEOTIDE SEQUENCE [LARGE SCALE GENOMIC DNA]</scope>
    <source>
        <strain evidence="1 2">CBS 135458</strain>
    </source>
</reference>